<name>A0A2P2N3F5_RHIMU</name>
<reference evidence="1" key="1">
    <citation type="submission" date="2018-02" db="EMBL/GenBank/DDBJ databases">
        <title>Rhizophora mucronata_Transcriptome.</title>
        <authorList>
            <person name="Meera S.P."/>
            <person name="Sreeshan A."/>
            <person name="Augustine A."/>
        </authorList>
    </citation>
    <scope>NUCLEOTIDE SEQUENCE</scope>
    <source>
        <tissue evidence="1">Leaf</tissue>
    </source>
</reference>
<proteinExistence type="predicted"/>
<protein>
    <submittedName>
        <fullName evidence="1">Uncharacterized protein</fullName>
    </submittedName>
</protein>
<organism evidence="1">
    <name type="scientific">Rhizophora mucronata</name>
    <name type="common">Asiatic mangrove</name>
    <dbReference type="NCBI Taxonomy" id="61149"/>
    <lineage>
        <taxon>Eukaryota</taxon>
        <taxon>Viridiplantae</taxon>
        <taxon>Streptophyta</taxon>
        <taxon>Embryophyta</taxon>
        <taxon>Tracheophyta</taxon>
        <taxon>Spermatophyta</taxon>
        <taxon>Magnoliopsida</taxon>
        <taxon>eudicotyledons</taxon>
        <taxon>Gunneridae</taxon>
        <taxon>Pentapetalae</taxon>
        <taxon>rosids</taxon>
        <taxon>fabids</taxon>
        <taxon>Malpighiales</taxon>
        <taxon>Rhizophoraceae</taxon>
        <taxon>Rhizophora</taxon>
    </lineage>
</organism>
<sequence length="26" mass="3121">MLWQVLLQFPFDSFSLFNEISTTEQV</sequence>
<dbReference type="AlphaFoldDB" id="A0A2P2N3F5"/>
<accession>A0A2P2N3F5</accession>
<evidence type="ECO:0000313" key="1">
    <source>
        <dbReference type="EMBL" id="MBX36998.1"/>
    </source>
</evidence>
<dbReference type="EMBL" id="GGEC01056514">
    <property type="protein sequence ID" value="MBX36998.1"/>
    <property type="molecule type" value="Transcribed_RNA"/>
</dbReference>